<organism evidence="4 5">
    <name type="scientific">Ranitomeya imitator</name>
    <name type="common">mimic poison frog</name>
    <dbReference type="NCBI Taxonomy" id="111125"/>
    <lineage>
        <taxon>Eukaryota</taxon>
        <taxon>Metazoa</taxon>
        <taxon>Chordata</taxon>
        <taxon>Craniata</taxon>
        <taxon>Vertebrata</taxon>
        <taxon>Euteleostomi</taxon>
        <taxon>Amphibia</taxon>
        <taxon>Batrachia</taxon>
        <taxon>Anura</taxon>
        <taxon>Neobatrachia</taxon>
        <taxon>Hyloidea</taxon>
        <taxon>Dendrobatidae</taxon>
        <taxon>Dendrobatinae</taxon>
        <taxon>Ranitomeya</taxon>
    </lineage>
</organism>
<evidence type="ECO:0000313" key="4">
    <source>
        <dbReference type="EMBL" id="CAJ0938461.1"/>
    </source>
</evidence>
<accession>A0ABN9LBW2</accession>
<evidence type="ECO:0000259" key="3">
    <source>
        <dbReference type="Pfam" id="PF01365"/>
    </source>
</evidence>
<reference evidence="4" key="1">
    <citation type="submission" date="2023-07" db="EMBL/GenBank/DDBJ databases">
        <authorList>
            <person name="Stuckert A."/>
        </authorList>
    </citation>
    <scope>NUCLEOTIDE SEQUENCE</scope>
</reference>
<comment type="caution">
    <text evidence="4">The sequence shown here is derived from an EMBL/GenBank/DDBJ whole genome shotgun (WGS) entry which is preliminary data.</text>
</comment>
<evidence type="ECO:0000256" key="2">
    <source>
        <dbReference type="ARBA" id="ARBA00023172"/>
    </source>
</evidence>
<dbReference type="Pfam" id="PF01365">
    <property type="entry name" value="RYDR_ITPR"/>
    <property type="match status" value="1"/>
</dbReference>
<dbReference type="SUPFAM" id="SSF100909">
    <property type="entry name" value="IP3 receptor type 1 binding core, domain 2"/>
    <property type="match status" value="2"/>
</dbReference>
<keyword evidence="1" id="KW-0238">DNA-binding</keyword>
<keyword evidence="5" id="KW-1185">Reference proteome</keyword>
<proteinExistence type="predicted"/>
<evidence type="ECO:0000256" key="1">
    <source>
        <dbReference type="ARBA" id="ARBA00023125"/>
    </source>
</evidence>
<dbReference type="InterPro" id="IPR013762">
    <property type="entry name" value="Integrase-like_cat_sf"/>
</dbReference>
<keyword evidence="2" id="KW-0233">DNA recombination</keyword>
<gene>
    <name evidence="4" type="ORF">RIMI_LOCUS7537162</name>
</gene>
<dbReference type="Gene3D" id="1.10.443.10">
    <property type="entry name" value="Intergrase catalytic core"/>
    <property type="match status" value="1"/>
</dbReference>
<dbReference type="EMBL" id="CAUEEQ010014342">
    <property type="protein sequence ID" value="CAJ0938461.1"/>
    <property type="molecule type" value="Genomic_DNA"/>
</dbReference>
<dbReference type="InterPro" id="IPR015925">
    <property type="entry name" value="Ryanodine_IP3_receptor"/>
</dbReference>
<evidence type="ECO:0000313" key="5">
    <source>
        <dbReference type="Proteomes" id="UP001176940"/>
    </source>
</evidence>
<protein>
    <recommendedName>
        <fullName evidence="3">RIH domain-containing protein</fullName>
    </recommendedName>
</protein>
<dbReference type="InterPro" id="IPR035910">
    <property type="entry name" value="RyR/IP3R_RIH_dom_sf"/>
</dbReference>
<dbReference type="Gene3D" id="1.10.150.130">
    <property type="match status" value="1"/>
</dbReference>
<dbReference type="InterPro" id="IPR000699">
    <property type="entry name" value="RIH_dom"/>
</dbReference>
<feature type="domain" description="RIH" evidence="3">
    <location>
        <begin position="421"/>
        <end position="568"/>
    </location>
</feature>
<dbReference type="InterPro" id="IPR011010">
    <property type="entry name" value="DNA_brk_join_enz"/>
</dbReference>
<dbReference type="PANTHER" id="PTHR45816:SF3">
    <property type="entry name" value="INOSITOL 1,4,5-TRISPHOSPHATE RECEPTOR"/>
    <property type="match status" value="1"/>
</dbReference>
<dbReference type="SUPFAM" id="SSF56349">
    <property type="entry name" value="DNA breaking-rejoining enzymes"/>
    <property type="match status" value="1"/>
</dbReference>
<dbReference type="InterPro" id="IPR010998">
    <property type="entry name" value="Integrase_recombinase_N"/>
</dbReference>
<sequence length="1068" mass="119907">MIQARKPSSSRIYYRTWKAYFRWCESNRVPPMVFSLPSLLAFLQAGLDSGLALSSLKGQVSALSILFQKTLASRPQIKTFFQGVAHAVPPYRAPVEAWDLNLVLDVLKVSPFEPLREIPLSVLSWKVAFLVAITSIRRVSELAALSCRPPFLVIHQDKVVFRPPPSFLPKVVSTFHLNEDIVLPSFCPAPTHPLERSLNKLDLVRAVRIYLDRTSSFRKTDSFFVIPDGMRRGQPASKATIARWIRTAILEAYRVKNRVPPPGIKAHSTRAVGASWAVHHRASALQLCKAATWSSIHTFAKFYKVHTYASADASLGRRILQAAVGVPKMHQWQRPCLCDLSSCGRSLVFTRLMEKVRLTDTCRCDKINEVSYKTLGTRDTSILAPVQDGIKKPQIDSNKANNYKIVKEILIRLCKLCSQSKKGRNQQQRLLKNMGALLVVLDLLQIPYEKTDDKMNEIMTLAHNFLQNFCRGNPQNQILLHKNLNLFLTPGLLEAETMRHIFMNNYHLCNEISERVVQHFVHSVETHGRHVEYLRFLQTIVKADGKYVKKCQDVVMTELINGGEDVLIFYNDRASFPILLQMMCSERDRADESGPLAYHITLVELLAACTEGKNVYTEIKCNSLLPLDDIVRVVTHDDCIPEVKIAYVNFVNHCYVDTEVEMKEIYTSNHIWKLFENFLVDMARVCNTTTDRKHADTALEKYVTEAVMNIVSGFFSSPFSDNSTSLQTHSTMVQRAAMGWRMTARTGPRFKDVLGSPAGTTEHHREAAGRRGLSGAAVQFYGFGRFSVLVDVLHSPNSCFLMGPMVGSGAEPLCPISAESSQQTLREMLDKKDGFSEQGPCGPGLIWEFPKCINGSGHILIRLCKLCSQSKKGRNQQQRLLKNMGALLVVLDLLQIPYEKGGPYSGKAQDLMGITGVRILESPDLCITRGSVLWKPVISGSQGVCPLTDDKMNEIMTLAHKLPAKLLPWGNPQNQILLHKNLNLFLTPGKAAISFQSWANWGLDSVQIFRAPGGSETMRHIFMNNYHLCNEISDCAWSSTSCTAWRRTADTWSTCDSCRPSSKRTGST</sequence>
<name>A0ABN9LBW2_9NEOB</name>
<dbReference type="PANTHER" id="PTHR45816">
    <property type="entry name" value="MIR DOMAIN-CONTAINING PROTEIN"/>
    <property type="match status" value="1"/>
</dbReference>
<dbReference type="SUPFAM" id="SSF47823">
    <property type="entry name" value="lambda integrase-like, N-terminal domain"/>
    <property type="match status" value="1"/>
</dbReference>
<dbReference type="Proteomes" id="UP001176940">
    <property type="component" value="Unassembled WGS sequence"/>
</dbReference>